<proteinExistence type="predicted"/>
<comment type="caution">
    <text evidence="1">The sequence shown here is derived from an EMBL/GenBank/DDBJ whole genome shotgun (WGS) entry which is preliminary data.</text>
</comment>
<dbReference type="Proteomes" id="UP000572680">
    <property type="component" value="Unassembled WGS sequence"/>
</dbReference>
<keyword evidence="2" id="KW-1185">Reference proteome</keyword>
<evidence type="ECO:0000313" key="1">
    <source>
        <dbReference type="EMBL" id="MBA8951638.1"/>
    </source>
</evidence>
<dbReference type="SUPFAM" id="SSF53335">
    <property type="entry name" value="S-adenosyl-L-methionine-dependent methyltransferases"/>
    <property type="match status" value="1"/>
</dbReference>
<dbReference type="RefSeq" id="WP_182844005.1">
    <property type="nucleotide sequence ID" value="NZ_BAAALP010000092.1"/>
</dbReference>
<dbReference type="AlphaFoldDB" id="A0A7W3LNZ9"/>
<dbReference type="Gene3D" id="3.40.50.150">
    <property type="entry name" value="Vaccinia Virus protein VP39"/>
    <property type="match status" value="1"/>
</dbReference>
<protein>
    <recommendedName>
        <fullName evidence="3">SAM-dependent methyltransferase</fullName>
    </recommendedName>
</protein>
<reference evidence="1 2" key="1">
    <citation type="submission" date="2020-08" db="EMBL/GenBank/DDBJ databases">
        <title>Genomic Encyclopedia of Type Strains, Phase IV (KMG-IV): sequencing the most valuable type-strain genomes for metagenomic binning, comparative biology and taxonomic classification.</title>
        <authorList>
            <person name="Goeker M."/>
        </authorList>
    </citation>
    <scope>NUCLEOTIDE SEQUENCE [LARGE SCALE GENOMIC DNA]</scope>
    <source>
        <strain evidence="1 2">DSM 44197</strain>
    </source>
</reference>
<sequence length="227" mass="24634">MERQQTQRDWAAWHKEYDDPHSPLSRRLALVRRRIAEILDAAPAGPVRTVSLCAGQGRDLIGAAAGHPRAADVRARLVELDPENVWAAREAALSLGLPGITAVAADASVTDAYLGAVPADLVLVCGVFGNITDADIRRTVSLLPRLCAPGAHVVWTRNRVPPDPTPDICRWFGEHGFQARWLSPPEAGVYGVGVHRFTGTPLPLEPGVRMFTFVGYDELRDGAPWPS</sequence>
<evidence type="ECO:0008006" key="3">
    <source>
        <dbReference type="Google" id="ProtNLM"/>
    </source>
</evidence>
<dbReference type="InterPro" id="IPR029063">
    <property type="entry name" value="SAM-dependent_MTases_sf"/>
</dbReference>
<dbReference type="EMBL" id="JACJIA010000004">
    <property type="protein sequence ID" value="MBA8951638.1"/>
    <property type="molecule type" value="Genomic_DNA"/>
</dbReference>
<evidence type="ECO:0000313" key="2">
    <source>
        <dbReference type="Proteomes" id="UP000572680"/>
    </source>
</evidence>
<name>A0A7W3LNZ9_ACTNM</name>
<accession>A0A7W3LNZ9</accession>
<organism evidence="1 2">
    <name type="scientific">Actinomadura namibiensis</name>
    <dbReference type="NCBI Taxonomy" id="182080"/>
    <lineage>
        <taxon>Bacteria</taxon>
        <taxon>Bacillati</taxon>
        <taxon>Actinomycetota</taxon>
        <taxon>Actinomycetes</taxon>
        <taxon>Streptosporangiales</taxon>
        <taxon>Thermomonosporaceae</taxon>
        <taxon>Actinomadura</taxon>
    </lineage>
</organism>
<gene>
    <name evidence="1" type="ORF">HNR61_003278</name>
</gene>